<evidence type="ECO:0000313" key="13">
    <source>
        <dbReference type="EMBL" id="RIE04230.1"/>
    </source>
</evidence>
<proteinExistence type="predicted"/>
<evidence type="ECO:0000259" key="11">
    <source>
        <dbReference type="PROSITE" id="PS50893"/>
    </source>
</evidence>
<dbReference type="OrthoDB" id="9770415at2"/>
<dbReference type="Proteomes" id="UP000266340">
    <property type="component" value="Unassembled WGS sequence"/>
</dbReference>
<evidence type="ECO:0000256" key="6">
    <source>
        <dbReference type="ARBA" id="ARBA00022807"/>
    </source>
</evidence>
<evidence type="ECO:0000256" key="9">
    <source>
        <dbReference type="ARBA" id="ARBA00023136"/>
    </source>
</evidence>
<sequence>MSDLVYFVRKLHVYVGAKLYVSIISAAALGFIEGIGLYFLIPMLNLLNGGRNEGENLPFLAPFLHMLTQLPNKAELPAILGVFVVLLLFQAVLQRIQQIQSSGISQTFIRALRLEFYEALLSAQWAFFMRRRSSDLQQLLTTELARAAQGALQVMAFAASIAFTLIQIALAMMLSFKLTIVIAACGLSFALFARRFVQDSKRLGERMTDLSQAYYASVSESFNGIKDLKSNRLELQHLTWFKSLNDRMRDNANRFVTVQSTSQLYYKFASAILIAAFVWIAFEWLHVKTGQLLVIVVIFSRLWPRFAGLQNLGEQIVSSLPAFRNLRTVQRETEAGREPNLYVEDAEEERMVVRTSIECHGVSFRHDPESPVYALRGVRVKFPAHRMTAIVGKSGAGKSTLIDIVTGLLRPESGEVKVDGQLLIEERLKSYRNAVGYVSQDPFLFHTTIRENLKVGSPNATDEQLREALSFAAADEFVQALPEGLDTVIGDRGVRLSGGERQRIVLARAILREPSVLVLDEATSALDNENEAKIQCTLERLRGRMTLIVIAHRLSTIRQADQVIVLDHGEVVQSGEYNQLSNESDGIFSQMLAYQKQA</sequence>
<dbReference type="InterPro" id="IPR011527">
    <property type="entry name" value="ABC1_TM_dom"/>
</dbReference>
<protein>
    <submittedName>
        <fullName evidence="13">ABC transporter ATP-binding protein</fullName>
    </submittedName>
</protein>
<dbReference type="Gene3D" id="1.20.1560.10">
    <property type="entry name" value="ABC transporter type 1, transmembrane domain"/>
    <property type="match status" value="1"/>
</dbReference>
<keyword evidence="2" id="KW-0813">Transport</keyword>
<keyword evidence="5" id="KW-0547">Nucleotide-binding</keyword>
<feature type="transmembrane region" description="Helical" evidence="10">
    <location>
        <begin position="178"/>
        <end position="197"/>
    </location>
</feature>
<comment type="subcellular location">
    <subcellularLocation>
        <location evidence="1">Cell membrane</location>
        <topology evidence="1">Multi-pass membrane protein</topology>
    </subcellularLocation>
</comment>
<name>A0A398CPW3_9BACL</name>
<dbReference type="PANTHER" id="PTHR24221">
    <property type="entry name" value="ATP-BINDING CASSETTE SUB-FAMILY B"/>
    <property type="match status" value="1"/>
</dbReference>
<dbReference type="InterPro" id="IPR036640">
    <property type="entry name" value="ABC1_TM_sf"/>
</dbReference>
<dbReference type="Pfam" id="PF00664">
    <property type="entry name" value="ABC_membrane"/>
    <property type="match status" value="1"/>
</dbReference>
<dbReference type="InterPro" id="IPR027417">
    <property type="entry name" value="P-loop_NTPase"/>
</dbReference>
<dbReference type="Gene3D" id="3.40.50.300">
    <property type="entry name" value="P-loop containing nucleotide triphosphate hydrolases"/>
    <property type="match status" value="1"/>
</dbReference>
<keyword evidence="7 13" id="KW-0067">ATP-binding</keyword>
<dbReference type="InterPro" id="IPR039421">
    <property type="entry name" value="Type_1_exporter"/>
</dbReference>
<evidence type="ECO:0000259" key="12">
    <source>
        <dbReference type="PROSITE" id="PS50929"/>
    </source>
</evidence>
<dbReference type="PROSITE" id="PS00211">
    <property type="entry name" value="ABC_TRANSPORTER_1"/>
    <property type="match status" value="1"/>
</dbReference>
<accession>A0A398CPW3</accession>
<dbReference type="PROSITE" id="PS50893">
    <property type="entry name" value="ABC_TRANSPORTER_2"/>
    <property type="match status" value="1"/>
</dbReference>
<keyword evidence="8 10" id="KW-1133">Transmembrane helix</keyword>
<dbReference type="SMART" id="SM00382">
    <property type="entry name" value="AAA"/>
    <property type="match status" value="1"/>
</dbReference>
<keyword evidence="3" id="KW-1003">Cell membrane</keyword>
<dbReference type="GO" id="GO:0034040">
    <property type="term" value="F:ATPase-coupled lipid transmembrane transporter activity"/>
    <property type="evidence" value="ECO:0007669"/>
    <property type="project" value="TreeGrafter"/>
</dbReference>
<keyword evidence="9 10" id="KW-0472">Membrane</keyword>
<dbReference type="Pfam" id="PF00005">
    <property type="entry name" value="ABC_tran"/>
    <property type="match status" value="1"/>
</dbReference>
<dbReference type="EMBL" id="QXJM01000027">
    <property type="protein sequence ID" value="RIE04230.1"/>
    <property type="molecule type" value="Genomic_DNA"/>
</dbReference>
<dbReference type="SUPFAM" id="SSF52540">
    <property type="entry name" value="P-loop containing nucleoside triphosphate hydrolases"/>
    <property type="match status" value="1"/>
</dbReference>
<dbReference type="GO" id="GO:0008234">
    <property type="term" value="F:cysteine-type peptidase activity"/>
    <property type="evidence" value="ECO:0007669"/>
    <property type="project" value="UniProtKB-KW"/>
</dbReference>
<dbReference type="InterPro" id="IPR003593">
    <property type="entry name" value="AAA+_ATPase"/>
</dbReference>
<reference evidence="13 14" key="1">
    <citation type="submission" date="2018-09" db="EMBL/GenBank/DDBJ databases">
        <title>Cohnella cavernae sp. nov., isolated from a karst cave.</title>
        <authorList>
            <person name="Zhu H."/>
        </authorList>
    </citation>
    <scope>NUCLEOTIDE SEQUENCE [LARGE SCALE GENOMIC DNA]</scope>
    <source>
        <strain evidence="13 14">K2E09-144</strain>
    </source>
</reference>
<gene>
    <name evidence="13" type="ORF">D3H35_06330</name>
</gene>
<keyword evidence="14" id="KW-1185">Reference proteome</keyword>
<dbReference type="AlphaFoldDB" id="A0A398CPW3"/>
<feature type="transmembrane region" description="Helical" evidence="10">
    <location>
        <begin position="20"/>
        <end position="41"/>
    </location>
</feature>
<dbReference type="GO" id="GO:0005524">
    <property type="term" value="F:ATP binding"/>
    <property type="evidence" value="ECO:0007669"/>
    <property type="project" value="UniProtKB-KW"/>
</dbReference>
<evidence type="ECO:0000256" key="8">
    <source>
        <dbReference type="ARBA" id="ARBA00022989"/>
    </source>
</evidence>
<dbReference type="GO" id="GO:0140359">
    <property type="term" value="F:ABC-type transporter activity"/>
    <property type="evidence" value="ECO:0007669"/>
    <property type="project" value="InterPro"/>
</dbReference>
<evidence type="ECO:0000256" key="1">
    <source>
        <dbReference type="ARBA" id="ARBA00004651"/>
    </source>
</evidence>
<evidence type="ECO:0000256" key="7">
    <source>
        <dbReference type="ARBA" id="ARBA00022840"/>
    </source>
</evidence>
<keyword evidence="6" id="KW-0378">Hydrolase</keyword>
<dbReference type="GO" id="GO:0016887">
    <property type="term" value="F:ATP hydrolysis activity"/>
    <property type="evidence" value="ECO:0007669"/>
    <property type="project" value="InterPro"/>
</dbReference>
<dbReference type="SUPFAM" id="SSF90123">
    <property type="entry name" value="ABC transporter transmembrane region"/>
    <property type="match status" value="1"/>
</dbReference>
<dbReference type="InterPro" id="IPR003439">
    <property type="entry name" value="ABC_transporter-like_ATP-bd"/>
</dbReference>
<dbReference type="PANTHER" id="PTHR24221:SF654">
    <property type="entry name" value="ATP-BINDING CASSETTE SUB-FAMILY B MEMBER 6"/>
    <property type="match status" value="1"/>
</dbReference>
<keyword evidence="6" id="KW-0645">Protease</keyword>
<feature type="transmembrane region" description="Helical" evidence="10">
    <location>
        <begin position="264"/>
        <end position="282"/>
    </location>
</feature>
<dbReference type="RefSeq" id="WP_119148273.1">
    <property type="nucleotide sequence ID" value="NZ_JBHSOV010000042.1"/>
</dbReference>
<dbReference type="PROSITE" id="PS50929">
    <property type="entry name" value="ABC_TM1F"/>
    <property type="match status" value="1"/>
</dbReference>
<comment type="caution">
    <text evidence="13">The sequence shown here is derived from an EMBL/GenBank/DDBJ whole genome shotgun (WGS) entry which is preliminary data.</text>
</comment>
<keyword evidence="4 10" id="KW-0812">Transmembrane</keyword>
<evidence type="ECO:0000256" key="3">
    <source>
        <dbReference type="ARBA" id="ARBA00022475"/>
    </source>
</evidence>
<evidence type="ECO:0000256" key="5">
    <source>
        <dbReference type="ARBA" id="ARBA00022741"/>
    </source>
</evidence>
<feature type="transmembrane region" description="Helical" evidence="10">
    <location>
        <begin position="76"/>
        <end position="96"/>
    </location>
</feature>
<keyword evidence="6" id="KW-0788">Thiol protease</keyword>
<feature type="domain" description="ABC transmembrane type-1" evidence="12">
    <location>
        <begin position="21"/>
        <end position="318"/>
    </location>
</feature>
<evidence type="ECO:0000256" key="4">
    <source>
        <dbReference type="ARBA" id="ARBA00022692"/>
    </source>
</evidence>
<dbReference type="FunFam" id="3.40.50.300:FF:000299">
    <property type="entry name" value="ABC transporter ATP-binding protein/permease"/>
    <property type="match status" value="1"/>
</dbReference>
<evidence type="ECO:0000313" key="14">
    <source>
        <dbReference type="Proteomes" id="UP000266340"/>
    </source>
</evidence>
<feature type="domain" description="ABC transporter" evidence="11">
    <location>
        <begin position="357"/>
        <end position="593"/>
    </location>
</feature>
<dbReference type="InterPro" id="IPR017871">
    <property type="entry name" value="ABC_transporter-like_CS"/>
</dbReference>
<evidence type="ECO:0000256" key="10">
    <source>
        <dbReference type="SAM" id="Phobius"/>
    </source>
</evidence>
<feature type="transmembrane region" description="Helical" evidence="10">
    <location>
        <begin position="150"/>
        <end position="172"/>
    </location>
</feature>
<evidence type="ECO:0000256" key="2">
    <source>
        <dbReference type="ARBA" id="ARBA00022448"/>
    </source>
</evidence>
<organism evidence="13 14">
    <name type="scientific">Cohnella faecalis</name>
    <dbReference type="NCBI Taxonomy" id="2315694"/>
    <lineage>
        <taxon>Bacteria</taxon>
        <taxon>Bacillati</taxon>
        <taxon>Bacillota</taxon>
        <taxon>Bacilli</taxon>
        <taxon>Bacillales</taxon>
        <taxon>Paenibacillaceae</taxon>
        <taxon>Cohnella</taxon>
    </lineage>
</organism>
<dbReference type="GO" id="GO:0005886">
    <property type="term" value="C:plasma membrane"/>
    <property type="evidence" value="ECO:0007669"/>
    <property type="project" value="UniProtKB-SubCell"/>
</dbReference>